<dbReference type="HOGENOM" id="CLU_2362423_0_0_1"/>
<organism evidence="1 2">
    <name type="scientific">Tetranychus urticae</name>
    <name type="common">Two-spotted spider mite</name>
    <dbReference type="NCBI Taxonomy" id="32264"/>
    <lineage>
        <taxon>Eukaryota</taxon>
        <taxon>Metazoa</taxon>
        <taxon>Ecdysozoa</taxon>
        <taxon>Arthropoda</taxon>
        <taxon>Chelicerata</taxon>
        <taxon>Arachnida</taxon>
        <taxon>Acari</taxon>
        <taxon>Acariformes</taxon>
        <taxon>Trombidiformes</taxon>
        <taxon>Prostigmata</taxon>
        <taxon>Eleutherengona</taxon>
        <taxon>Raphignathae</taxon>
        <taxon>Tetranychoidea</taxon>
        <taxon>Tetranychidae</taxon>
        <taxon>Tetranychus</taxon>
    </lineage>
</organism>
<accession>T1KDD9</accession>
<evidence type="ECO:0000313" key="2">
    <source>
        <dbReference type="Proteomes" id="UP000015104"/>
    </source>
</evidence>
<dbReference type="EMBL" id="CAEY01002014">
    <property type="status" value="NOT_ANNOTATED_CDS"/>
    <property type="molecule type" value="Genomic_DNA"/>
</dbReference>
<reference evidence="1" key="2">
    <citation type="submission" date="2015-06" db="UniProtKB">
        <authorList>
            <consortium name="EnsemblMetazoa"/>
        </authorList>
    </citation>
    <scope>IDENTIFICATION</scope>
</reference>
<proteinExistence type="predicted"/>
<keyword evidence="2" id="KW-1185">Reference proteome</keyword>
<name>T1KDD9_TETUR</name>
<reference evidence="2" key="1">
    <citation type="submission" date="2011-08" db="EMBL/GenBank/DDBJ databases">
        <authorList>
            <person name="Rombauts S."/>
        </authorList>
    </citation>
    <scope>NUCLEOTIDE SEQUENCE</scope>
    <source>
        <strain evidence="2">London</strain>
    </source>
</reference>
<protein>
    <submittedName>
        <fullName evidence="1">Uncharacterized protein</fullName>
    </submittedName>
</protein>
<evidence type="ECO:0000313" key="1">
    <source>
        <dbReference type="EnsemblMetazoa" id="tetur09g02590.1"/>
    </source>
</evidence>
<dbReference type="Proteomes" id="UP000015104">
    <property type="component" value="Unassembled WGS sequence"/>
</dbReference>
<dbReference type="EnsemblMetazoa" id="tetur09g02590.1">
    <property type="protein sequence ID" value="tetur09g02590.1"/>
    <property type="gene ID" value="tetur09g02590"/>
</dbReference>
<sequence length="96" mass="10506">MVKINAGIAKVKIALFKKIVQKIDHLCDRKSVKLDRYRAASTTTPQPKTGECYPANRGSVADPIVPVPESFHVPVTGMLDLQSSSQSSSYDTLVFN</sequence>
<dbReference type="AlphaFoldDB" id="T1KDD9"/>